<sequence>MPVVIMNNVQFYQPSNLLNSLKPQNLRLATIPTPFNPSAQRLFPTADISSSLFHSSQQLGHSLSSYIAVESVSEFGLHTCQAGESRDDPIVVDDLMVISHDDEQRDQGGELNGMADSRVLLAL</sequence>
<accession>C6H8W0</accession>
<dbReference type="AlphaFoldDB" id="C6H8W0"/>
<proteinExistence type="predicted"/>
<organism evidence="1 2">
    <name type="scientific">Ajellomyces capsulatus (strain H143)</name>
    <name type="common">Darling's disease fungus</name>
    <name type="synonym">Histoplasma capsulatum</name>
    <dbReference type="NCBI Taxonomy" id="544712"/>
    <lineage>
        <taxon>Eukaryota</taxon>
        <taxon>Fungi</taxon>
        <taxon>Dikarya</taxon>
        <taxon>Ascomycota</taxon>
        <taxon>Pezizomycotina</taxon>
        <taxon>Eurotiomycetes</taxon>
        <taxon>Eurotiomycetidae</taxon>
        <taxon>Onygenales</taxon>
        <taxon>Ajellomycetaceae</taxon>
        <taxon>Histoplasma</taxon>
    </lineage>
</organism>
<evidence type="ECO:0000313" key="2">
    <source>
        <dbReference type="Proteomes" id="UP000002624"/>
    </source>
</evidence>
<protein>
    <submittedName>
        <fullName evidence="1">Uncharacterized protein</fullName>
    </submittedName>
</protein>
<reference evidence="2" key="1">
    <citation type="submission" date="2009-05" db="EMBL/GenBank/DDBJ databases">
        <title>The genome sequence of Ajellomyces capsulatus strain H143.</title>
        <authorList>
            <person name="Champion M."/>
            <person name="Cuomo C.A."/>
            <person name="Ma L.-J."/>
            <person name="Henn M.R."/>
            <person name="Sil A."/>
            <person name="Goldman B."/>
            <person name="Young S.K."/>
            <person name="Kodira C.D."/>
            <person name="Zeng Q."/>
            <person name="Koehrsen M."/>
            <person name="Alvarado L."/>
            <person name="Berlin A.M."/>
            <person name="Borenstein D."/>
            <person name="Chen Z."/>
            <person name="Engels R."/>
            <person name="Freedman E."/>
            <person name="Gellesch M."/>
            <person name="Goldberg J."/>
            <person name="Griggs A."/>
            <person name="Gujja S."/>
            <person name="Heiman D.I."/>
            <person name="Hepburn T.A."/>
            <person name="Howarth C."/>
            <person name="Jen D."/>
            <person name="Larson L."/>
            <person name="Lewis B."/>
            <person name="Mehta T."/>
            <person name="Park D."/>
            <person name="Pearson M."/>
            <person name="Roberts A."/>
            <person name="Saif S."/>
            <person name="Shea T.D."/>
            <person name="Shenoy N."/>
            <person name="Sisk P."/>
            <person name="Stolte C."/>
            <person name="Sykes S."/>
            <person name="Walk T."/>
            <person name="White J."/>
            <person name="Yandava C."/>
            <person name="Klein B."/>
            <person name="McEwen J.G."/>
            <person name="Puccia R."/>
            <person name="Goldman G.H."/>
            <person name="Felipe M.S."/>
            <person name="Nino-Vega G."/>
            <person name="San-Blas G."/>
            <person name="Taylor J.W."/>
            <person name="Mendoza L."/>
            <person name="Galagan J.E."/>
            <person name="Nusbaum C."/>
            <person name="Birren B.W."/>
        </authorList>
    </citation>
    <scope>NUCLEOTIDE SEQUENCE [LARGE SCALE GENOMIC DNA]</scope>
    <source>
        <strain evidence="2">H143</strain>
    </source>
</reference>
<dbReference type="Proteomes" id="UP000002624">
    <property type="component" value="Unassembled WGS sequence"/>
</dbReference>
<dbReference type="EMBL" id="GG692421">
    <property type="protein sequence ID" value="EER42743.1"/>
    <property type="molecule type" value="Genomic_DNA"/>
</dbReference>
<dbReference type="STRING" id="544712.C6H8W0"/>
<dbReference type="VEuPathDB" id="FungiDB:HCDG_02641"/>
<dbReference type="HOGENOM" id="CLU_2014625_0_0_1"/>
<name>C6H8W0_AJECH</name>
<gene>
    <name evidence="1" type="ORF">HCDG_02641</name>
</gene>
<evidence type="ECO:0000313" key="1">
    <source>
        <dbReference type="EMBL" id="EER42743.1"/>
    </source>
</evidence>